<comment type="caution">
    <text evidence="1">The sequence shown here is derived from an EMBL/GenBank/DDBJ whole genome shotgun (WGS) entry which is preliminary data.</text>
</comment>
<dbReference type="EMBL" id="CM043037">
    <property type="protein sequence ID" value="KAI4578114.1"/>
    <property type="molecule type" value="Genomic_DNA"/>
</dbReference>
<proteinExistence type="predicted"/>
<gene>
    <name evidence="1" type="ORF">MJG53_010969</name>
</gene>
<organism evidence="1 2">
    <name type="scientific">Ovis ammon polii x Ovis aries</name>
    <dbReference type="NCBI Taxonomy" id="2918886"/>
    <lineage>
        <taxon>Eukaryota</taxon>
        <taxon>Metazoa</taxon>
        <taxon>Chordata</taxon>
        <taxon>Craniata</taxon>
        <taxon>Vertebrata</taxon>
        <taxon>Euteleostomi</taxon>
        <taxon>Mammalia</taxon>
        <taxon>Eutheria</taxon>
        <taxon>Laurasiatheria</taxon>
        <taxon>Artiodactyla</taxon>
        <taxon>Ruminantia</taxon>
        <taxon>Pecora</taxon>
        <taxon>Bovidae</taxon>
        <taxon>Caprinae</taxon>
        <taxon>Ovis</taxon>
    </lineage>
</organism>
<dbReference type="Proteomes" id="UP001057279">
    <property type="component" value="Linkage Group LG12"/>
</dbReference>
<accession>A0ACB9URC6</accession>
<protein>
    <submittedName>
        <fullName evidence="1">Uncharacterized protein</fullName>
    </submittedName>
</protein>
<reference evidence="1" key="1">
    <citation type="submission" date="2022-03" db="EMBL/GenBank/DDBJ databases">
        <title>Genomic analyses of argali, domestic sheep and their hybrids provide insights into chromosomal evolution, heterosis and genetic basis of agronomic traits.</title>
        <authorList>
            <person name="Li M."/>
        </authorList>
    </citation>
    <scope>NUCLEOTIDE SEQUENCE</scope>
    <source>
        <strain evidence="1">F1 hybrid</strain>
    </source>
</reference>
<sequence length="187" mass="21855">MLQFLRRKLDIQYCVHVYNFVIRGMWFHSLVYSPTRFETDKKTVMTYYGCNITYSLVVENFIKVELCTQLEVPPALKQRAPLHKGGDCFPAAAVTGASILICSPSLNSPLRFRNKQCNLRHQRHRRDLAFRSFQTSLHIEFPRTLFNYLEQLSMKNTILNVFSYKLICFEKDLAECKVASMANDDRN</sequence>
<keyword evidence="2" id="KW-1185">Reference proteome</keyword>
<evidence type="ECO:0000313" key="1">
    <source>
        <dbReference type="EMBL" id="KAI4578114.1"/>
    </source>
</evidence>
<name>A0ACB9URC6_9CETA</name>
<evidence type="ECO:0000313" key="2">
    <source>
        <dbReference type="Proteomes" id="UP001057279"/>
    </source>
</evidence>